<sequence>MEFRQINQFAHQVAELMVSETWGTQINPLEDIAGTMTDQEFQVFCQLVTTEVQQMLARQIRQWQQEVVSAPQLQTAA</sequence>
<proteinExistence type="predicted"/>
<dbReference type="AlphaFoldDB" id="A0A928VNB1"/>
<gene>
    <name evidence="1" type="ORF">IQ266_08905</name>
</gene>
<evidence type="ECO:0000313" key="2">
    <source>
        <dbReference type="Proteomes" id="UP000625316"/>
    </source>
</evidence>
<dbReference type="Proteomes" id="UP000625316">
    <property type="component" value="Unassembled WGS sequence"/>
</dbReference>
<protein>
    <submittedName>
        <fullName evidence="1">Uncharacterized protein</fullName>
    </submittedName>
</protein>
<name>A0A928VNB1_9CYAN</name>
<comment type="caution">
    <text evidence="1">The sequence shown here is derived from an EMBL/GenBank/DDBJ whole genome shotgun (WGS) entry which is preliminary data.</text>
</comment>
<dbReference type="RefSeq" id="WP_264324665.1">
    <property type="nucleotide sequence ID" value="NZ_JADEXQ010000023.1"/>
</dbReference>
<evidence type="ECO:0000313" key="1">
    <source>
        <dbReference type="EMBL" id="MBE9029846.1"/>
    </source>
</evidence>
<reference evidence="1" key="1">
    <citation type="submission" date="2020-10" db="EMBL/GenBank/DDBJ databases">
        <authorList>
            <person name="Castelo-Branco R."/>
            <person name="Eusebio N."/>
            <person name="Adriana R."/>
            <person name="Vieira A."/>
            <person name="Brugerolle De Fraissinette N."/>
            <person name="Rezende De Castro R."/>
            <person name="Schneider M.P."/>
            <person name="Vasconcelos V."/>
            <person name="Leao P.N."/>
        </authorList>
    </citation>
    <scope>NUCLEOTIDE SEQUENCE</scope>
    <source>
        <strain evidence="1">LEGE 11480</strain>
    </source>
</reference>
<accession>A0A928VNB1</accession>
<keyword evidence="2" id="KW-1185">Reference proteome</keyword>
<organism evidence="1 2">
    <name type="scientific">Romeriopsis navalis LEGE 11480</name>
    <dbReference type="NCBI Taxonomy" id="2777977"/>
    <lineage>
        <taxon>Bacteria</taxon>
        <taxon>Bacillati</taxon>
        <taxon>Cyanobacteriota</taxon>
        <taxon>Cyanophyceae</taxon>
        <taxon>Leptolyngbyales</taxon>
        <taxon>Leptolyngbyaceae</taxon>
        <taxon>Romeriopsis</taxon>
        <taxon>Romeriopsis navalis</taxon>
    </lineage>
</organism>
<dbReference type="EMBL" id="JADEXQ010000023">
    <property type="protein sequence ID" value="MBE9029846.1"/>
    <property type="molecule type" value="Genomic_DNA"/>
</dbReference>